<evidence type="ECO:0000313" key="2">
    <source>
        <dbReference type="EMBL" id="MYL99949.1"/>
    </source>
</evidence>
<dbReference type="EMBL" id="WVTD01000023">
    <property type="protein sequence ID" value="MYL99949.1"/>
    <property type="molecule type" value="Genomic_DNA"/>
</dbReference>
<gene>
    <name evidence="2" type="ORF">GR702_19505</name>
</gene>
<sequence>MTVSLRAVLTVSGVLLLAACGTGAPSDPDSTARSTEGSAAADIATASASAPVVVELFQSQGCSSCPPANANVNAIAAQPEVLALSFGVTYWDKLGWADSFAKPEYTARQWEYARAAGRPNVATPQVIVNGNRAIVGSNAAELKRELAAAGSPKGGPALTIEGSSVKVGAGHGPASLVWLVRYDPEENQVAIRAGENGGRTLPHRNIVRQLVRLGNWTGTEASFALPEPAEPGLRTAVLVQRGLGGPITAAVKG</sequence>
<dbReference type="SUPFAM" id="SSF52833">
    <property type="entry name" value="Thioredoxin-like"/>
    <property type="match status" value="1"/>
</dbReference>
<dbReference type="PANTHER" id="PTHR36057">
    <property type="match status" value="1"/>
</dbReference>
<feature type="chain" id="PRO_5031334917" evidence="1">
    <location>
        <begin position="25"/>
        <end position="253"/>
    </location>
</feature>
<dbReference type="AlphaFoldDB" id="A0A7X4GKK6"/>
<evidence type="ECO:0000256" key="1">
    <source>
        <dbReference type="SAM" id="SignalP"/>
    </source>
</evidence>
<organism evidence="2 3">
    <name type="scientific">Novosphingobium silvae</name>
    <dbReference type="NCBI Taxonomy" id="2692619"/>
    <lineage>
        <taxon>Bacteria</taxon>
        <taxon>Pseudomonadati</taxon>
        <taxon>Pseudomonadota</taxon>
        <taxon>Alphaproteobacteria</taxon>
        <taxon>Sphingomonadales</taxon>
        <taxon>Sphingomonadaceae</taxon>
        <taxon>Novosphingobium</taxon>
    </lineage>
</organism>
<dbReference type="Proteomes" id="UP000465810">
    <property type="component" value="Unassembled WGS sequence"/>
</dbReference>
<proteinExistence type="predicted"/>
<dbReference type="Pfam" id="PF06764">
    <property type="entry name" value="DUF1223"/>
    <property type="match status" value="1"/>
</dbReference>
<comment type="caution">
    <text evidence="2">The sequence shown here is derived from an EMBL/GenBank/DDBJ whole genome shotgun (WGS) entry which is preliminary data.</text>
</comment>
<keyword evidence="1" id="KW-0732">Signal</keyword>
<name>A0A7X4GKK6_9SPHN</name>
<dbReference type="PANTHER" id="PTHR36057:SF1">
    <property type="entry name" value="LIPOPROTEIN LIPID ATTACHMENT SITE-LIKE PROTEIN, PUTATIVE (DUF1223)-RELATED"/>
    <property type="match status" value="1"/>
</dbReference>
<accession>A0A7X4GKK6</accession>
<protein>
    <submittedName>
        <fullName evidence="2">DUF1223 domain-containing protein</fullName>
    </submittedName>
</protein>
<reference evidence="2 3" key="1">
    <citation type="submission" date="2019-12" db="EMBL/GenBank/DDBJ databases">
        <authorList>
            <person name="Feng G."/>
            <person name="Zhu H."/>
        </authorList>
    </citation>
    <scope>NUCLEOTIDE SEQUENCE [LARGE SCALE GENOMIC DNA]</scope>
    <source>
        <strain evidence="2 3">FGD1</strain>
    </source>
</reference>
<keyword evidence="3" id="KW-1185">Reference proteome</keyword>
<dbReference type="PROSITE" id="PS51257">
    <property type="entry name" value="PROKAR_LIPOPROTEIN"/>
    <property type="match status" value="1"/>
</dbReference>
<dbReference type="InterPro" id="IPR036249">
    <property type="entry name" value="Thioredoxin-like_sf"/>
</dbReference>
<evidence type="ECO:0000313" key="3">
    <source>
        <dbReference type="Proteomes" id="UP000465810"/>
    </source>
</evidence>
<dbReference type="InterPro" id="IPR010634">
    <property type="entry name" value="DUF1223"/>
</dbReference>
<feature type="signal peptide" evidence="1">
    <location>
        <begin position="1"/>
        <end position="24"/>
    </location>
</feature>